<dbReference type="OMA" id="LKINCKF"/>
<keyword evidence="1" id="KW-0472">Membrane</keyword>
<dbReference type="SUPFAM" id="SSF48317">
    <property type="entry name" value="Acid phosphatase/Vanadium-dependent haloperoxidase"/>
    <property type="match status" value="1"/>
</dbReference>
<keyword evidence="1" id="KW-1133">Transmembrane helix</keyword>
<feature type="transmembrane region" description="Helical" evidence="1">
    <location>
        <begin position="151"/>
        <end position="170"/>
    </location>
</feature>
<sequence length="226" mass="24896">MVVKAAESAPHEQLQQGSPSLLHSVDAFDKSFSAWLYADGRSHLRGFLKFLEMSGTGSIWIPAIIALWLAPFDYPSALRALAFNLLVGFLLDLALIGSIKGLARRTRPKYNREFSVLVPVDVYSFPSGHASRAIFIASFLCFCIYANKGSFLTGTSAASACSLVAFWAACTASSRVFLGRHYFLDVVAGCLLGILELVIMTTFLWVSETTSTKYHSLLWQRLKLLN</sequence>
<dbReference type="GO" id="GO:0046839">
    <property type="term" value="P:phospholipid dephosphorylation"/>
    <property type="evidence" value="ECO:0000318"/>
    <property type="project" value="GO_Central"/>
</dbReference>
<feature type="domain" description="Phosphatidic acid phosphatase type 2/haloperoxidase" evidence="2">
    <location>
        <begin position="80"/>
        <end position="201"/>
    </location>
</feature>
<dbReference type="InterPro" id="IPR000326">
    <property type="entry name" value="PAP2/HPO"/>
</dbReference>
<keyword evidence="4" id="KW-1185">Reference proteome</keyword>
<dbReference type="InterPro" id="IPR036938">
    <property type="entry name" value="PAP2/HPO_sf"/>
</dbReference>
<evidence type="ECO:0000259" key="2">
    <source>
        <dbReference type="SMART" id="SM00014"/>
    </source>
</evidence>
<dbReference type="Proteomes" id="UP000054558">
    <property type="component" value="Unassembled WGS sequence"/>
</dbReference>
<dbReference type="Gene3D" id="1.20.144.10">
    <property type="entry name" value="Phosphatidic acid phosphatase type 2/haloperoxidase"/>
    <property type="match status" value="1"/>
</dbReference>
<feature type="transmembrane region" description="Helical" evidence="1">
    <location>
        <begin position="50"/>
        <end position="69"/>
    </location>
</feature>
<feature type="transmembrane region" description="Helical" evidence="1">
    <location>
        <begin position="81"/>
        <end position="103"/>
    </location>
</feature>
<proteinExistence type="predicted"/>
<dbReference type="AlphaFoldDB" id="A0A1Y1IDB8"/>
<name>A0A1Y1IDB8_KLENI</name>
<accession>A0A1Y1IDB8</accession>
<evidence type="ECO:0000256" key="1">
    <source>
        <dbReference type="SAM" id="Phobius"/>
    </source>
</evidence>
<dbReference type="GO" id="GO:0016020">
    <property type="term" value="C:membrane"/>
    <property type="evidence" value="ECO:0000318"/>
    <property type="project" value="GO_Central"/>
</dbReference>
<gene>
    <name evidence="3" type="ORF">KFL_003520080</name>
</gene>
<dbReference type="EMBL" id="DF237301">
    <property type="protein sequence ID" value="GAQ87429.1"/>
    <property type="molecule type" value="Genomic_DNA"/>
</dbReference>
<feature type="transmembrane region" description="Helical" evidence="1">
    <location>
        <begin position="182"/>
        <end position="206"/>
    </location>
</feature>
<dbReference type="PANTHER" id="PTHR14969">
    <property type="entry name" value="SPHINGOSINE-1-PHOSPHATE PHOSPHOHYDROLASE"/>
    <property type="match status" value="1"/>
</dbReference>
<dbReference type="OrthoDB" id="10266771at2759"/>
<protein>
    <submittedName>
        <fullName evidence="3">Lipid phosphate phosphatase</fullName>
    </submittedName>
</protein>
<reference evidence="3 4" key="1">
    <citation type="journal article" date="2014" name="Nat. Commun.">
        <title>Klebsormidium flaccidum genome reveals primary factors for plant terrestrial adaptation.</title>
        <authorList>
            <person name="Hori K."/>
            <person name="Maruyama F."/>
            <person name="Fujisawa T."/>
            <person name="Togashi T."/>
            <person name="Yamamoto N."/>
            <person name="Seo M."/>
            <person name="Sato S."/>
            <person name="Yamada T."/>
            <person name="Mori H."/>
            <person name="Tajima N."/>
            <person name="Moriyama T."/>
            <person name="Ikeuchi M."/>
            <person name="Watanabe M."/>
            <person name="Wada H."/>
            <person name="Kobayashi K."/>
            <person name="Saito M."/>
            <person name="Masuda T."/>
            <person name="Sasaki-Sekimoto Y."/>
            <person name="Mashiguchi K."/>
            <person name="Awai K."/>
            <person name="Shimojima M."/>
            <person name="Masuda S."/>
            <person name="Iwai M."/>
            <person name="Nobusawa T."/>
            <person name="Narise T."/>
            <person name="Kondo S."/>
            <person name="Saito H."/>
            <person name="Sato R."/>
            <person name="Murakawa M."/>
            <person name="Ihara Y."/>
            <person name="Oshima-Yamada Y."/>
            <person name="Ohtaka K."/>
            <person name="Satoh M."/>
            <person name="Sonobe K."/>
            <person name="Ishii M."/>
            <person name="Ohtani R."/>
            <person name="Kanamori-Sato M."/>
            <person name="Honoki R."/>
            <person name="Miyazaki D."/>
            <person name="Mochizuki H."/>
            <person name="Umetsu J."/>
            <person name="Higashi K."/>
            <person name="Shibata D."/>
            <person name="Kamiya Y."/>
            <person name="Sato N."/>
            <person name="Nakamura Y."/>
            <person name="Tabata S."/>
            <person name="Ida S."/>
            <person name="Kurokawa K."/>
            <person name="Ohta H."/>
        </authorList>
    </citation>
    <scope>NUCLEOTIDE SEQUENCE [LARGE SCALE GENOMIC DNA]</scope>
    <source>
        <strain evidence="3 4">NIES-2285</strain>
    </source>
</reference>
<evidence type="ECO:0000313" key="3">
    <source>
        <dbReference type="EMBL" id="GAQ87429.1"/>
    </source>
</evidence>
<dbReference type="Pfam" id="PF01569">
    <property type="entry name" value="PAP2"/>
    <property type="match status" value="1"/>
</dbReference>
<dbReference type="PANTHER" id="PTHR14969:SF13">
    <property type="entry name" value="AT30094P"/>
    <property type="match status" value="1"/>
</dbReference>
<dbReference type="GO" id="GO:0042392">
    <property type="term" value="F:sphingosine-1-phosphate phosphatase activity"/>
    <property type="evidence" value="ECO:0000318"/>
    <property type="project" value="GO_Central"/>
</dbReference>
<dbReference type="SMART" id="SM00014">
    <property type="entry name" value="acidPPc"/>
    <property type="match status" value="1"/>
</dbReference>
<evidence type="ECO:0000313" key="4">
    <source>
        <dbReference type="Proteomes" id="UP000054558"/>
    </source>
</evidence>
<keyword evidence="1" id="KW-0812">Transmembrane</keyword>
<organism evidence="3 4">
    <name type="scientific">Klebsormidium nitens</name>
    <name type="common">Green alga</name>
    <name type="synonym">Ulothrix nitens</name>
    <dbReference type="NCBI Taxonomy" id="105231"/>
    <lineage>
        <taxon>Eukaryota</taxon>
        <taxon>Viridiplantae</taxon>
        <taxon>Streptophyta</taxon>
        <taxon>Klebsormidiophyceae</taxon>
        <taxon>Klebsormidiales</taxon>
        <taxon>Klebsormidiaceae</taxon>
        <taxon>Klebsormidium</taxon>
    </lineage>
</organism>